<dbReference type="PANTHER" id="PTHR32309:SF31">
    <property type="entry name" value="CAPSULAR EXOPOLYSACCHARIDE FAMILY"/>
    <property type="match status" value="1"/>
</dbReference>
<dbReference type="SUPFAM" id="SSF52540">
    <property type="entry name" value="P-loop containing nucleoside triphosphate hydrolases"/>
    <property type="match status" value="1"/>
</dbReference>
<keyword evidence="4" id="KW-0067">ATP-binding</keyword>
<dbReference type="InterPro" id="IPR050445">
    <property type="entry name" value="Bact_polysacc_biosynth/exp"/>
</dbReference>
<dbReference type="InterPro" id="IPR025669">
    <property type="entry name" value="AAA_dom"/>
</dbReference>
<dbReference type="EMBL" id="QGTQ01000001">
    <property type="protein sequence ID" value="PWW08488.1"/>
    <property type="molecule type" value="Genomic_DNA"/>
</dbReference>
<evidence type="ECO:0000313" key="7">
    <source>
        <dbReference type="EMBL" id="PWW08488.1"/>
    </source>
</evidence>
<evidence type="ECO:0000256" key="2">
    <source>
        <dbReference type="ARBA" id="ARBA00022741"/>
    </source>
</evidence>
<evidence type="ECO:0000256" key="3">
    <source>
        <dbReference type="ARBA" id="ARBA00022777"/>
    </source>
</evidence>
<name>A0A2V2YZQ4_9BACL</name>
<organism evidence="7 8">
    <name type="scientific">Paenibacillus cellulosilyticus</name>
    <dbReference type="NCBI Taxonomy" id="375489"/>
    <lineage>
        <taxon>Bacteria</taxon>
        <taxon>Bacillati</taxon>
        <taxon>Bacillota</taxon>
        <taxon>Bacilli</taxon>
        <taxon>Bacillales</taxon>
        <taxon>Paenibacillaceae</taxon>
        <taxon>Paenibacillus</taxon>
    </lineage>
</organism>
<gene>
    <name evidence="7" type="ORF">DFQ01_101211</name>
</gene>
<dbReference type="Proteomes" id="UP000246635">
    <property type="component" value="Unassembled WGS sequence"/>
</dbReference>
<dbReference type="PANTHER" id="PTHR32309">
    <property type="entry name" value="TYROSINE-PROTEIN KINASE"/>
    <property type="match status" value="1"/>
</dbReference>
<sequence>MSRSKNKLVMLTGANREAAEQYRSLRAQIDRAGGQDARLIGVVAPRVGAGTAEMTANLAVAYAQANRRTLLVDGDMQSPLIHKLFGLPNVMGLSSVVEALETAEDTVYHDVVSNLDIMTAGDSLSYTGDAVGSFALQPLFDQWRQRYDKVCLVMPPLLSSADAQLMIAACNGVLLVIRSGQVDEADAARVKRLLALMEVPAYGVALMHG</sequence>
<dbReference type="InterPro" id="IPR005702">
    <property type="entry name" value="Wzc-like_C"/>
</dbReference>
<feature type="domain" description="AAA" evidence="6">
    <location>
        <begin position="38"/>
        <end position="178"/>
    </location>
</feature>
<dbReference type="Gene3D" id="3.40.50.300">
    <property type="entry name" value="P-loop containing nucleotide triphosphate hydrolases"/>
    <property type="match status" value="1"/>
</dbReference>
<dbReference type="Pfam" id="PF13614">
    <property type="entry name" value="AAA_31"/>
    <property type="match status" value="1"/>
</dbReference>
<protein>
    <submittedName>
        <fullName evidence="7">Capsular exopolysaccharide synthesis family protein</fullName>
    </submittedName>
</protein>
<keyword evidence="2" id="KW-0547">Nucleotide-binding</keyword>
<comment type="caution">
    <text evidence="7">The sequence shown here is derived from an EMBL/GenBank/DDBJ whole genome shotgun (WGS) entry which is preliminary data.</text>
</comment>
<dbReference type="InterPro" id="IPR027417">
    <property type="entry name" value="P-loop_NTPase"/>
</dbReference>
<dbReference type="AlphaFoldDB" id="A0A2V2YZQ4"/>
<evidence type="ECO:0000256" key="4">
    <source>
        <dbReference type="ARBA" id="ARBA00022840"/>
    </source>
</evidence>
<dbReference type="CDD" id="cd05387">
    <property type="entry name" value="BY-kinase"/>
    <property type="match status" value="1"/>
</dbReference>
<dbReference type="OrthoDB" id="9794577at2"/>
<evidence type="ECO:0000313" key="8">
    <source>
        <dbReference type="Proteomes" id="UP000246635"/>
    </source>
</evidence>
<keyword evidence="5" id="KW-0829">Tyrosine-protein kinase</keyword>
<keyword evidence="8" id="KW-1185">Reference proteome</keyword>
<dbReference type="RefSeq" id="WP_110042020.1">
    <property type="nucleotide sequence ID" value="NZ_CP054613.1"/>
</dbReference>
<reference evidence="7 8" key="1">
    <citation type="submission" date="2018-05" db="EMBL/GenBank/DDBJ databases">
        <title>Genomic Encyclopedia of Type Strains, Phase III (KMG-III): the genomes of soil and plant-associated and newly described type strains.</title>
        <authorList>
            <person name="Whitman W."/>
        </authorList>
    </citation>
    <scope>NUCLEOTIDE SEQUENCE [LARGE SCALE GENOMIC DNA]</scope>
    <source>
        <strain evidence="7 8">CECT 5696</strain>
    </source>
</reference>
<proteinExistence type="predicted"/>
<keyword evidence="3" id="KW-0418">Kinase</keyword>
<accession>A0A2V2YZQ4</accession>
<evidence type="ECO:0000256" key="5">
    <source>
        <dbReference type="ARBA" id="ARBA00023137"/>
    </source>
</evidence>
<evidence type="ECO:0000256" key="1">
    <source>
        <dbReference type="ARBA" id="ARBA00022679"/>
    </source>
</evidence>
<keyword evidence="1" id="KW-0808">Transferase</keyword>
<evidence type="ECO:0000259" key="6">
    <source>
        <dbReference type="Pfam" id="PF13614"/>
    </source>
</evidence>